<dbReference type="Gene3D" id="3.30.70.270">
    <property type="match status" value="1"/>
</dbReference>
<dbReference type="Proteomes" id="UP000324800">
    <property type="component" value="Unassembled WGS sequence"/>
</dbReference>
<dbReference type="SUPFAM" id="SSF56672">
    <property type="entry name" value="DNA/RNA polymerases"/>
    <property type="match status" value="1"/>
</dbReference>
<feature type="non-terminal residue" evidence="1">
    <location>
        <position position="87"/>
    </location>
</feature>
<accession>A0A5J4TB98</accession>
<evidence type="ECO:0000313" key="2">
    <source>
        <dbReference type="Proteomes" id="UP000324800"/>
    </source>
</evidence>
<dbReference type="OrthoDB" id="420169at2759"/>
<dbReference type="EMBL" id="SNRW01034499">
    <property type="protein sequence ID" value="KAA6355517.1"/>
    <property type="molecule type" value="Genomic_DNA"/>
</dbReference>
<comment type="caution">
    <text evidence="1">The sequence shown here is derived from an EMBL/GenBank/DDBJ whole genome shotgun (WGS) entry which is preliminary data.</text>
</comment>
<organism evidence="1 2">
    <name type="scientific">Streblomastix strix</name>
    <dbReference type="NCBI Taxonomy" id="222440"/>
    <lineage>
        <taxon>Eukaryota</taxon>
        <taxon>Metamonada</taxon>
        <taxon>Preaxostyla</taxon>
        <taxon>Oxymonadida</taxon>
        <taxon>Streblomastigidae</taxon>
        <taxon>Streblomastix</taxon>
    </lineage>
</organism>
<proteinExistence type="predicted"/>
<dbReference type="Gene3D" id="3.10.10.10">
    <property type="entry name" value="HIV Type 1 Reverse Transcriptase, subunit A, domain 1"/>
    <property type="match status" value="1"/>
</dbReference>
<dbReference type="AlphaFoldDB" id="A0A5J4TB98"/>
<name>A0A5J4TB98_9EUKA</name>
<reference evidence="1 2" key="1">
    <citation type="submission" date="2019-03" db="EMBL/GenBank/DDBJ databases">
        <title>Single cell metagenomics reveals metabolic interactions within the superorganism composed of flagellate Streblomastix strix and complex community of Bacteroidetes bacteria on its surface.</title>
        <authorList>
            <person name="Treitli S.C."/>
            <person name="Kolisko M."/>
            <person name="Husnik F."/>
            <person name="Keeling P."/>
            <person name="Hampl V."/>
        </authorList>
    </citation>
    <scope>NUCLEOTIDE SEQUENCE [LARGE SCALE GENOMIC DNA]</scope>
    <source>
        <strain evidence="1">ST1C</strain>
    </source>
</reference>
<evidence type="ECO:0000313" key="1">
    <source>
        <dbReference type="EMBL" id="KAA6355517.1"/>
    </source>
</evidence>
<gene>
    <name evidence="1" type="ORF">EZS28_048955</name>
</gene>
<dbReference type="InterPro" id="IPR043502">
    <property type="entry name" value="DNA/RNA_pol_sf"/>
</dbReference>
<dbReference type="InterPro" id="IPR043128">
    <property type="entry name" value="Rev_trsase/Diguanyl_cyclase"/>
</dbReference>
<sequence>MTDIQDTISLLRKGDQMCTQGVSSIFNHIRVNQQQQQYITFWIHAISYTQVGMLFGINIAPYTFALVIESFVICLPTLSSHQSSTIL</sequence>
<protein>
    <submittedName>
        <fullName evidence="1">Uncharacterized protein</fullName>
    </submittedName>
</protein>